<organism evidence="1 2">
    <name type="scientific">Apatococcus fuscideae</name>
    <dbReference type="NCBI Taxonomy" id="2026836"/>
    <lineage>
        <taxon>Eukaryota</taxon>
        <taxon>Viridiplantae</taxon>
        <taxon>Chlorophyta</taxon>
        <taxon>core chlorophytes</taxon>
        <taxon>Trebouxiophyceae</taxon>
        <taxon>Chlorellales</taxon>
        <taxon>Chlorellaceae</taxon>
        <taxon>Apatococcus</taxon>
    </lineage>
</organism>
<dbReference type="Gene3D" id="3.40.220.10">
    <property type="entry name" value="Leucine Aminopeptidase, subunit E, domain 1"/>
    <property type="match status" value="1"/>
</dbReference>
<proteinExistence type="predicted"/>
<sequence length="203" mass="22603">MLPPVTSWASQSNLNICRQPAHQLLKLNRPRAHNFQGPTQNCPLRELTRMTVAQRSFHLIFCDKNEPSLQALCRAFHGIQDVSFLTQDIRTLHRLRRPSAICSVGNSFGIMDGGVDWVVREMLSPPPARTSVQAKCQEAISEQFMGEQPVGTCMLLPARVTDVFDWLAYAPTMVVPEDCRGVKSPVRFAARGSVRSPGKPPLP</sequence>
<evidence type="ECO:0000313" key="2">
    <source>
        <dbReference type="Proteomes" id="UP001485043"/>
    </source>
</evidence>
<dbReference type="Proteomes" id="UP001485043">
    <property type="component" value="Unassembled WGS sequence"/>
</dbReference>
<accession>A0AAW1SIX8</accession>
<evidence type="ECO:0000313" key="1">
    <source>
        <dbReference type="EMBL" id="KAK9846032.1"/>
    </source>
</evidence>
<reference evidence="1 2" key="1">
    <citation type="journal article" date="2024" name="Nat. Commun.">
        <title>Phylogenomics reveals the evolutionary origins of lichenization in chlorophyte algae.</title>
        <authorList>
            <person name="Puginier C."/>
            <person name="Libourel C."/>
            <person name="Otte J."/>
            <person name="Skaloud P."/>
            <person name="Haon M."/>
            <person name="Grisel S."/>
            <person name="Petersen M."/>
            <person name="Berrin J.G."/>
            <person name="Delaux P.M."/>
            <person name="Dal Grande F."/>
            <person name="Keller J."/>
        </authorList>
    </citation>
    <scope>NUCLEOTIDE SEQUENCE [LARGE SCALE GENOMIC DNA]</scope>
    <source>
        <strain evidence="1 2">SAG 2523</strain>
    </source>
</reference>
<dbReference type="AlphaFoldDB" id="A0AAW1SIX8"/>
<protein>
    <submittedName>
        <fullName evidence="1">Uncharacterized protein</fullName>
    </submittedName>
</protein>
<keyword evidence="2" id="KW-1185">Reference proteome</keyword>
<name>A0AAW1SIX8_9CHLO</name>
<dbReference type="EMBL" id="JALJOV010001582">
    <property type="protein sequence ID" value="KAK9846032.1"/>
    <property type="molecule type" value="Genomic_DNA"/>
</dbReference>
<gene>
    <name evidence="1" type="ORF">WJX84_001388</name>
</gene>
<comment type="caution">
    <text evidence="1">The sequence shown here is derived from an EMBL/GenBank/DDBJ whole genome shotgun (WGS) entry which is preliminary data.</text>
</comment>
<dbReference type="SUPFAM" id="SSF52949">
    <property type="entry name" value="Macro domain-like"/>
    <property type="match status" value="1"/>
</dbReference>
<dbReference type="InterPro" id="IPR043472">
    <property type="entry name" value="Macro_dom-like"/>
</dbReference>